<organism evidence="3 4">
    <name type="scientific">Mucilaginibacter xinganensis</name>
    <dbReference type="NCBI Taxonomy" id="1234841"/>
    <lineage>
        <taxon>Bacteria</taxon>
        <taxon>Pseudomonadati</taxon>
        <taxon>Bacteroidota</taxon>
        <taxon>Sphingobacteriia</taxon>
        <taxon>Sphingobacteriales</taxon>
        <taxon>Sphingobacteriaceae</taxon>
        <taxon>Mucilaginibacter</taxon>
    </lineage>
</organism>
<feature type="domain" description="Putative auto-transporter adhesin head GIN" evidence="2">
    <location>
        <begin position="44"/>
        <end position="180"/>
    </location>
</feature>
<feature type="chain" id="PRO_5012058737" description="Putative auto-transporter adhesin head GIN domain-containing protein" evidence="1">
    <location>
        <begin position="25"/>
        <end position="197"/>
    </location>
</feature>
<reference evidence="3 4" key="1">
    <citation type="submission" date="2017-08" db="EMBL/GenBank/DDBJ databases">
        <title>Complete genome sequence of Mucilaginibacter sp. strain BJC16-A31.</title>
        <authorList>
            <consortium name="Henan University of Science and Technology"/>
            <person name="You X."/>
        </authorList>
    </citation>
    <scope>NUCLEOTIDE SEQUENCE [LARGE SCALE GENOMIC DNA]</scope>
    <source>
        <strain evidence="3 4">BJC16-A31</strain>
    </source>
</reference>
<gene>
    <name evidence="3" type="ORF">MuYL_1935</name>
</gene>
<sequence length="197" mass="21476">MKTAFLTIFSALVLVSGIANSTYAATAKNDNNTYTVLTDISAINKIEVHGNVELFVSDASSDQVKVYNKYYSESALVQSKNGVLRITSYKAEKLVVWVSASDLRSISAYDNAEVKSFGNLSKIEFDVDLHDNASARLNLDTFSANVIVKDNAKADLKGSATELVVNKEIDSNVKSNNFTALHYTEVKNAYNNDLAGL</sequence>
<keyword evidence="4" id="KW-1185">Reference proteome</keyword>
<evidence type="ECO:0000313" key="3">
    <source>
        <dbReference type="EMBL" id="ASU33831.1"/>
    </source>
</evidence>
<dbReference type="Proteomes" id="UP000215002">
    <property type="component" value="Chromosome"/>
</dbReference>
<evidence type="ECO:0000256" key="1">
    <source>
        <dbReference type="SAM" id="SignalP"/>
    </source>
</evidence>
<dbReference type="KEGG" id="muc:MuYL_1935"/>
<feature type="signal peptide" evidence="1">
    <location>
        <begin position="1"/>
        <end position="24"/>
    </location>
</feature>
<dbReference type="OrthoDB" id="796727at2"/>
<evidence type="ECO:0000313" key="4">
    <source>
        <dbReference type="Proteomes" id="UP000215002"/>
    </source>
</evidence>
<dbReference type="Gene3D" id="2.160.20.120">
    <property type="match status" value="1"/>
</dbReference>
<dbReference type="RefSeq" id="WP_094570250.1">
    <property type="nucleotide sequence ID" value="NZ_CP022743.1"/>
</dbReference>
<proteinExistence type="predicted"/>
<dbReference type="Pfam" id="PF10988">
    <property type="entry name" value="DUF2807"/>
    <property type="match status" value="1"/>
</dbReference>
<dbReference type="AlphaFoldDB" id="A0A223NWB6"/>
<protein>
    <recommendedName>
        <fullName evidence="2">Putative auto-transporter adhesin head GIN domain-containing protein</fullName>
    </recommendedName>
</protein>
<dbReference type="EMBL" id="CP022743">
    <property type="protein sequence ID" value="ASU33831.1"/>
    <property type="molecule type" value="Genomic_DNA"/>
</dbReference>
<dbReference type="InterPro" id="IPR021255">
    <property type="entry name" value="DUF2807"/>
</dbReference>
<accession>A0A223NWB6</accession>
<keyword evidence="1" id="KW-0732">Signal</keyword>
<name>A0A223NWB6_9SPHI</name>
<evidence type="ECO:0000259" key="2">
    <source>
        <dbReference type="Pfam" id="PF10988"/>
    </source>
</evidence>